<name>A0AAE0U097_9PEZI</name>
<organism evidence="1 2">
    <name type="scientific">Podospora didyma</name>
    <dbReference type="NCBI Taxonomy" id="330526"/>
    <lineage>
        <taxon>Eukaryota</taxon>
        <taxon>Fungi</taxon>
        <taxon>Dikarya</taxon>
        <taxon>Ascomycota</taxon>
        <taxon>Pezizomycotina</taxon>
        <taxon>Sordariomycetes</taxon>
        <taxon>Sordariomycetidae</taxon>
        <taxon>Sordariales</taxon>
        <taxon>Podosporaceae</taxon>
        <taxon>Podospora</taxon>
    </lineage>
</organism>
<evidence type="ECO:0008006" key="3">
    <source>
        <dbReference type="Google" id="ProtNLM"/>
    </source>
</evidence>
<proteinExistence type="predicted"/>
<dbReference type="EMBL" id="JAULSW010000004">
    <property type="protein sequence ID" value="KAK3386137.1"/>
    <property type="molecule type" value="Genomic_DNA"/>
</dbReference>
<dbReference type="Gene3D" id="3.40.50.1820">
    <property type="entry name" value="alpha/beta hydrolase"/>
    <property type="match status" value="1"/>
</dbReference>
<dbReference type="AlphaFoldDB" id="A0AAE0U097"/>
<dbReference type="Proteomes" id="UP001285441">
    <property type="component" value="Unassembled WGS sequence"/>
</dbReference>
<keyword evidence="2" id="KW-1185">Reference proteome</keyword>
<dbReference type="InterPro" id="IPR029058">
    <property type="entry name" value="AB_hydrolase_fold"/>
</dbReference>
<comment type="caution">
    <text evidence="1">The sequence shown here is derived from an EMBL/GenBank/DDBJ whole genome shotgun (WGS) entry which is preliminary data.</text>
</comment>
<evidence type="ECO:0000313" key="2">
    <source>
        <dbReference type="Proteomes" id="UP001285441"/>
    </source>
</evidence>
<dbReference type="SUPFAM" id="SSF53474">
    <property type="entry name" value="alpha/beta-Hydrolases"/>
    <property type="match status" value="1"/>
</dbReference>
<accession>A0AAE0U097</accession>
<evidence type="ECO:0000313" key="1">
    <source>
        <dbReference type="EMBL" id="KAK3386137.1"/>
    </source>
</evidence>
<gene>
    <name evidence="1" type="ORF">B0H63DRAFT_450119</name>
</gene>
<sequence>MYPLSTDSEFSFYLAEVLSLSNGGGASTGEVLRAAAAQIIPGDVESFHQEFKILADRMYLLATQTVLAGSGYGGSQEALYHSLGVAVLARGWNFAAHEGPGQPTVIRQSGAGFGAAPDRSEVVTPAVDYLLAWGGVDGGRLALAGLSFGGSLAPIAGAREHRLAWMLV</sequence>
<protein>
    <recommendedName>
        <fullName evidence="3">Peptidase S9 prolyl oligopeptidase catalytic domain-containing protein</fullName>
    </recommendedName>
</protein>
<reference evidence="1" key="2">
    <citation type="submission" date="2023-06" db="EMBL/GenBank/DDBJ databases">
        <authorList>
            <consortium name="Lawrence Berkeley National Laboratory"/>
            <person name="Haridas S."/>
            <person name="Hensen N."/>
            <person name="Bonometti L."/>
            <person name="Westerberg I."/>
            <person name="Brannstrom I.O."/>
            <person name="Guillou S."/>
            <person name="Cros-Aarteil S."/>
            <person name="Calhoun S."/>
            <person name="Kuo A."/>
            <person name="Mondo S."/>
            <person name="Pangilinan J."/>
            <person name="Riley R."/>
            <person name="LaButti K."/>
            <person name="Andreopoulos B."/>
            <person name="Lipzen A."/>
            <person name="Chen C."/>
            <person name="Yanf M."/>
            <person name="Daum C."/>
            <person name="Ng V."/>
            <person name="Clum A."/>
            <person name="Steindorff A."/>
            <person name="Ohm R."/>
            <person name="Martin F."/>
            <person name="Silar P."/>
            <person name="Natvig D."/>
            <person name="Lalanne C."/>
            <person name="Gautier V."/>
            <person name="Ament-velasquez S.L."/>
            <person name="Kruys A."/>
            <person name="Hutchinson M.I."/>
            <person name="Powell A.J."/>
            <person name="Barry K."/>
            <person name="Miller A.N."/>
            <person name="Grigoriev I.V."/>
            <person name="Debuchy R."/>
            <person name="Gladieux P."/>
            <person name="Thoren M.H."/>
            <person name="Johannesson H."/>
        </authorList>
    </citation>
    <scope>NUCLEOTIDE SEQUENCE</scope>
    <source>
        <strain evidence="1">CBS 232.78</strain>
    </source>
</reference>
<reference evidence="1" key="1">
    <citation type="journal article" date="2023" name="Mol. Phylogenet. Evol.">
        <title>Genome-scale phylogeny and comparative genomics of the fungal order Sordariales.</title>
        <authorList>
            <person name="Hensen N."/>
            <person name="Bonometti L."/>
            <person name="Westerberg I."/>
            <person name="Brannstrom I.O."/>
            <person name="Guillou S."/>
            <person name="Cros-Aarteil S."/>
            <person name="Calhoun S."/>
            <person name="Haridas S."/>
            <person name="Kuo A."/>
            <person name="Mondo S."/>
            <person name="Pangilinan J."/>
            <person name="Riley R."/>
            <person name="LaButti K."/>
            <person name="Andreopoulos B."/>
            <person name="Lipzen A."/>
            <person name="Chen C."/>
            <person name="Yan M."/>
            <person name="Daum C."/>
            <person name="Ng V."/>
            <person name="Clum A."/>
            <person name="Steindorff A."/>
            <person name="Ohm R.A."/>
            <person name="Martin F."/>
            <person name="Silar P."/>
            <person name="Natvig D.O."/>
            <person name="Lalanne C."/>
            <person name="Gautier V."/>
            <person name="Ament-Velasquez S.L."/>
            <person name="Kruys A."/>
            <person name="Hutchinson M.I."/>
            <person name="Powell A.J."/>
            <person name="Barry K."/>
            <person name="Miller A.N."/>
            <person name="Grigoriev I.V."/>
            <person name="Debuchy R."/>
            <person name="Gladieux P."/>
            <person name="Hiltunen Thoren M."/>
            <person name="Johannesson H."/>
        </authorList>
    </citation>
    <scope>NUCLEOTIDE SEQUENCE</scope>
    <source>
        <strain evidence="1">CBS 232.78</strain>
    </source>
</reference>